<reference evidence="1 2" key="1">
    <citation type="journal article" date="2012" name="Proc. Natl. Acad. Sci. U.S.A.">
        <title>Genome streamlining and chemical defense in a coral reef symbiosis.</title>
        <authorList>
            <person name="Kwan J.C."/>
            <person name="Donia M.S."/>
            <person name="Han A.W."/>
            <person name="Hirose E."/>
            <person name="Haygood M.G."/>
            <person name="Schmidt E.W."/>
        </authorList>
    </citation>
    <scope>NUCLEOTIDE SEQUENCE [LARGE SCALE GENOMIC DNA]</scope>
    <source>
        <strain evidence="1 2">L2</strain>
    </source>
</reference>
<evidence type="ECO:0000313" key="1">
    <source>
        <dbReference type="EMBL" id="AFX98387.1"/>
    </source>
</evidence>
<evidence type="ECO:0000313" key="2">
    <source>
        <dbReference type="Proteomes" id="UP000010077"/>
    </source>
</evidence>
<proteinExistence type="predicted"/>
<accession>K7YLM1</accession>
<dbReference type="EMBL" id="CP003539">
    <property type="protein sequence ID" value="AFX98387.1"/>
    <property type="molecule type" value="Genomic_DNA"/>
</dbReference>
<name>K7YLM1_9PROT</name>
<dbReference type="AlphaFoldDB" id="K7YLM1"/>
<sequence>MINLLPVSEELINLSIFLNINCLIIYRIFRLQLKLILPSRRFLLQLENLTFSQIDYFKLFFLK</sequence>
<dbReference type="HOGENOM" id="CLU_2877396_0_0_5"/>
<protein>
    <submittedName>
        <fullName evidence="1">Uncharacterized protein</fullName>
    </submittedName>
</protein>
<organism evidence="1 2">
    <name type="scientific">Candidatus Endolissoclinum faulkneri L2</name>
    <dbReference type="NCBI Taxonomy" id="1193729"/>
    <lineage>
        <taxon>Bacteria</taxon>
        <taxon>Pseudomonadati</taxon>
        <taxon>Pseudomonadota</taxon>
        <taxon>Alphaproteobacteria</taxon>
        <taxon>Rhodospirillales</taxon>
        <taxon>Rhodospirillaceae</taxon>
        <taxon>Candidatus Endolissoclinum</taxon>
    </lineage>
</organism>
<keyword evidence="2" id="KW-1185">Reference proteome</keyword>
<gene>
    <name evidence="1" type="ORF">A1OE_185</name>
</gene>
<dbReference type="Proteomes" id="UP000010077">
    <property type="component" value="Chromosome"/>
</dbReference>
<dbReference type="KEGG" id="thal:A1OE_185"/>